<reference evidence="5" key="1">
    <citation type="submission" date="2016-04" db="EMBL/GenBank/DDBJ databases">
        <title>Complete Genome Sequences of Twelve Strains of a Stable Defined Moderately Diverse Mouse Microbiota 2 (sDMDMm2).</title>
        <authorList>
            <person name="Uchimura Y."/>
            <person name="Wyss M."/>
            <person name="Brugiroux S."/>
            <person name="Limenitakis J.P."/>
            <person name="Stecher B."/>
            <person name="McCoy K.D."/>
            <person name="Macpherson A.J."/>
        </authorList>
    </citation>
    <scope>NUCLEOTIDE SEQUENCE [LARGE SCALE GENOMIC DNA]</scope>
    <source>
        <strain evidence="5">I48</strain>
    </source>
</reference>
<evidence type="ECO:0000256" key="1">
    <source>
        <dbReference type="ARBA" id="ARBA00023125"/>
    </source>
</evidence>
<dbReference type="GeneID" id="82189239"/>
<accession>A0A1C7H7A2</accession>
<dbReference type="OrthoDB" id="9809801at2"/>
<evidence type="ECO:0000313" key="5">
    <source>
        <dbReference type="Proteomes" id="UP000092631"/>
    </source>
</evidence>
<evidence type="ECO:0000259" key="3">
    <source>
        <dbReference type="Pfam" id="PF18291"/>
    </source>
</evidence>
<keyword evidence="5" id="KW-1185">Reference proteome</keyword>
<evidence type="ECO:0000256" key="2">
    <source>
        <dbReference type="SAM" id="MobiDB-lite"/>
    </source>
</evidence>
<gene>
    <name evidence="4" type="ORF">A4V03_19095</name>
</gene>
<dbReference type="AlphaFoldDB" id="A0A1C7H7A2"/>
<protein>
    <submittedName>
        <fullName evidence="4">DNA-binding protein</fullName>
    </submittedName>
</protein>
<dbReference type="InterPro" id="IPR010992">
    <property type="entry name" value="IHF-like_DNA-bd_dom_sf"/>
</dbReference>
<dbReference type="InterPro" id="IPR041607">
    <property type="entry name" value="HU-HIG"/>
</dbReference>
<dbReference type="SUPFAM" id="SSF47729">
    <property type="entry name" value="IHF-like DNA-binding proteins"/>
    <property type="match status" value="1"/>
</dbReference>
<dbReference type="RefSeq" id="WP_065540039.1">
    <property type="nucleotide sequence ID" value="NZ_CAPDLJ010000002.1"/>
</dbReference>
<dbReference type="GO" id="GO:0003677">
    <property type="term" value="F:DNA binding"/>
    <property type="evidence" value="ECO:0007669"/>
    <property type="project" value="UniProtKB-KW"/>
</dbReference>
<keyword evidence="1 4" id="KW-0238">DNA-binding</keyword>
<feature type="domain" description="HU" evidence="3">
    <location>
        <begin position="1"/>
        <end position="123"/>
    </location>
</feature>
<feature type="compositionally biased region" description="Basic and acidic residues" evidence="2">
    <location>
        <begin position="117"/>
        <end position="126"/>
    </location>
</feature>
<feature type="region of interest" description="Disordered" evidence="2">
    <location>
        <begin position="117"/>
        <end position="136"/>
    </location>
</feature>
<organism evidence="4 5">
    <name type="scientific">Bacteroides caecimuris</name>
    <dbReference type="NCBI Taxonomy" id="1796613"/>
    <lineage>
        <taxon>Bacteria</taxon>
        <taxon>Pseudomonadati</taxon>
        <taxon>Bacteroidota</taxon>
        <taxon>Bacteroidia</taxon>
        <taxon>Bacteroidales</taxon>
        <taxon>Bacteroidaceae</taxon>
        <taxon>Bacteroides</taxon>
    </lineage>
</organism>
<name>A0A1C7H7A2_9BACE</name>
<dbReference type="EMBL" id="CP015401">
    <property type="protein sequence ID" value="ANU59417.1"/>
    <property type="molecule type" value="Genomic_DNA"/>
</dbReference>
<sequence>MSIHYDLYDTPDIQKKGEEQPLHPRVVFNGTIDQEEFLDRVHKFTGISRSLLVGAMQSFQNELRDLLANGWIVELGDIGYFSVSLQGPPVMKKKDVHAQSISLKNINFRAGKQFKKEVGQQMRPERGASFTRPHGKGRSEEECLKLINEHLQRFPCLTRADYCRMTGHDKQRAINELNTFIERGLLIRYGAGKLVVYAKKIEE</sequence>
<dbReference type="KEGG" id="bcae:A4V03_19095"/>
<dbReference type="Pfam" id="PF18291">
    <property type="entry name" value="HU-HIG"/>
    <property type="match status" value="1"/>
</dbReference>
<evidence type="ECO:0000313" key="4">
    <source>
        <dbReference type="EMBL" id="ANU59417.1"/>
    </source>
</evidence>
<dbReference type="Proteomes" id="UP000092631">
    <property type="component" value="Chromosome"/>
</dbReference>
<proteinExistence type="predicted"/>